<evidence type="ECO:0000256" key="1">
    <source>
        <dbReference type="SAM" id="Phobius"/>
    </source>
</evidence>
<keyword evidence="1" id="KW-1133">Transmembrane helix</keyword>
<keyword evidence="1" id="KW-0472">Membrane</keyword>
<dbReference type="InterPro" id="IPR013373">
    <property type="entry name" value="Flagellin/pilin_N_arc"/>
</dbReference>
<evidence type="ECO:0000313" key="2">
    <source>
        <dbReference type="EMBL" id="KKK79825.1"/>
    </source>
</evidence>
<comment type="caution">
    <text evidence="2">The sequence shown here is derived from an EMBL/GenBank/DDBJ whole genome shotgun (WGS) entry which is preliminary data.</text>
</comment>
<reference evidence="2" key="1">
    <citation type="journal article" date="2015" name="Nature">
        <title>Complex archaea that bridge the gap between prokaryotes and eukaryotes.</title>
        <authorList>
            <person name="Spang A."/>
            <person name="Saw J.H."/>
            <person name="Jorgensen S.L."/>
            <person name="Zaremba-Niedzwiedzka K."/>
            <person name="Martijn J."/>
            <person name="Lind A.E."/>
            <person name="van Eijk R."/>
            <person name="Schleper C."/>
            <person name="Guy L."/>
            <person name="Ettema T.J."/>
        </authorList>
    </citation>
    <scope>NUCLEOTIDE SEQUENCE</scope>
</reference>
<keyword evidence="1" id="KW-0812">Transmembrane</keyword>
<dbReference type="NCBIfam" id="TIGR02537">
    <property type="entry name" value="arch_flag_Nterm"/>
    <property type="match status" value="1"/>
</dbReference>
<organism evidence="2">
    <name type="scientific">marine sediment metagenome</name>
    <dbReference type="NCBI Taxonomy" id="412755"/>
    <lineage>
        <taxon>unclassified sequences</taxon>
        <taxon>metagenomes</taxon>
        <taxon>ecological metagenomes</taxon>
    </lineage>
</organism>
<feature type="transmembrane region" description="Helical" evidence="1">
    <location>
        <begin position="9"/>
        <end position="30"/>
    </location>
</feature>
<dbReference type="EMBL" id="LAZR01053856">
    <property type="protein sequence ID" value="KKK79825.1"/>
    <property type="molecule type" value="Genomic_DNA"/>
</dbReference>
<dbReference type="AlphaFoldDB" id="A0A0F8Z153"/>
<accession>A0A0F8Z153</accession>
<sequence>MRRRGVSPVITTVIVVAVAIVVAVGVNYWMNDFEDVLDVSEVSDVVIRYNVFFDVNTSFYTQYTFVNEGNIPATEVKIILTYPAGTMIQRISPPYMKYTESEVNQTKVVELEMQRLDIYTQLSILVTSSHEPIGPPEIQSKEASVGG</sequence>
<name>A0A0F8Z153_9ZZZZ</name>
<gene>
    <name evidence="2" type="ORF">LCGC14_2829620</name>
</gene>
<evidence type="ECO:0008006" key="3">
    <source>
        <dbReference type="Google" id="ProtNLM"/>
    </source>
</evidence>
<protein>
    <recommendedName>
        <fullName evidence="3">DUF1616 domain-containing protein</fullName>
    </recommendedName>
</protein>
<proteinExistence type="predicted"/>